<evidence type="ECO:0000313" key="3">
    <source>
        <dbReference type="Proteomes" id="UP000240481"/>
    </source>
</evidence>
<dbReference type="EMBL" id="PYLZ01000005">
    <property type="protein sequence ID" value="PSW24517.1"/>
    <property type="molecule type" value="Genomic_DNA"/>
</dbReference>
<protein>
    <submittedName>
        <fullName evidence="2">Uncharacterized protein</fullName>
    </submittedName>
</protein>
<comment type="caution">
    <text evidence="2">The sequence shown here is derived from an EMBL/GenBank/DDBJ whole genome shotgun (WGS) entry which is preliminary data.</text>
</comment>
<evidence type="ECO:0000313" key="2">
    <source>
        <dbReference type="EMBL" id="PSW24517.1"/>
    </source>
</evidence>
<dbReference type="Proteomes" id="UP000240481">
    <property type="component" value="Unassembled WGS sequence"/>
</dbReference>
<proteinExistence type="predicted"/>
<organism evidence="2 3">
    <name type="scientific">Photobacterium swingsii</name>
    <dbReference type="NCBI Taxonomy" id="680026"/>
    <lineage>
        <taxon>Bacteria</taxon>
        <taxon>Pseudomonadati</taxon>
        <taxon>Pseudomonadota</taxon>
        <taxon>Gammaproteobacteria</taxon>
        <taxon>Vibrionales</taxon>
        <taxon>Vibrionaceae</taxon>
        <taxon>Photobacterium</taxon>
    </lineage>
</organism>
<dbReference type="STRING" id="680026.AB733_23000"/>
<feature type="transmembrane region" description="Helical" evidence="1">
    <location>
        <begin position="125"/>
        <end position="148"/>
    </location>
</feature>
<gene>
    <name evidence="2" type="ORF">C9I94_10800</name>
</gene>
<name>A0A0J8V537_9GAMM</name>
<dbReference type="OrthoDB" id="7366354at2"/>
<evidence type="ECO:0000256" key="1">
    <source>
        <dbReference type="SAM" id="Phobius"/>
    </source>
</evidence>
<dbReference type="AlphaFoldDB" id="A0A0J8V537"/>
<feature type="transmembrane region" description="Helical" evidence="1">
    <location>
        <begin position="99"/>
        <end position="119"/>
    </location>
</feature>
<keyword evidence="1" id="KW-0472">Membrane</keyword>
<keyword evidence="1" id="KW-1133">Transmembrane helix</keyword>
<accession>A0A0J8V537</accession>
<keyword evidence="1" id="KW-0812">Transmembrane</keyword>
<keyword evidence="3" id="KW-1185">Reference proteome</keyword>
<sequence>MWDEVRKIVSKAAPLVGSLLGGAPGGAVGSMVASALGVEDDPKAVMAELKRNPDALLKVTQLENSNAEKLQELALEKYKVELNDTQDARQEHGDHWMPAALTMILALMVTLMFISLIWAQIPEAYSQVVIMIVGAVLGAFGTAIAFWLGNSRVSGVNMPAFKRNKK</sequence>
<dbReference type="RefSeq" id="WP_048900891.1">
    <property type="nucleotide sequence ID" value="NZ_AP024853.1"/>
</dbReference>
<reference evidence="2 3" key="1">
    <citation type="submission" date="2018-01" db="EMBL/GenBank/DDBJ databases">
        <title>Whole genome sequencing of Histamine producing bacteria.</title>
        <authorList>
            <person name="Butler K."/>
        </authorList>
    </citation>
    <scope>NUCLEOTIDE SEQUENCE [LARGE SCALE GENOMIC DNA]</scope>
    <source>
        <strain evidence="2 3">DSM 24669</strain>
    </source>
</reference>